<dbReference type="GO" id="GO:0005886">
    <property type="term" value="C:plasma membrane"/>
    <property type="evidence" value="ECO:0007669"/>
    <property type="project" value="TreeGrafter"/>
</dbReference>
<feature type="transmembrane region" description="Helical" evidence="1">
    <location>
        <begin position="66"/>
        <end position="85"/>
    </location>
</feature>
<dbReference type="AlphaFoldDB" id="A0A8S3PW51"/>
<evidence type="ECO:0000256" key="1">
    <source>
        <dbReference type="SAM" id="Phobius"/>
    </source>
</evidence>
<dbReference type="GO" id="GO:0099604">
    <property type="term" value="F:ligand-gated calcium channel activity"/>
    <property type="evidence" value="ECO:0007669"/>
    <property type="project" value="TreeGrafter"/>
</dbReference>
<proteinExistence type="predicted"/>
<reference evidence="2" key="1">
    <citation type="submission" date="2021-03" db="EMBL/GenBank/DDBJ databases">
        <authorList>
            <person name="Bekaert M."/>
        </authorList>
    </citation>
    <scope>NUCLEOTIDE SEQUENCE</scope>
</reference>
<dbReference type="InterPro" id="IPR050927">
    <property type="entry name" value="TRPM"/>
</dbReference>
<dbReference type="PANTHER" id="PTHR13800">
    <property type="entry name" value="TRANSIENT RECEPTOR POTENTIAL CATION CHANNEL, SUBFAMILY M, MEMBER 6"/>
    <property type="match status" value="1"/>
</dbReference>
<dbReference type="Proteomes" id="UP000683360">
    <property type="component" value="Unassembled WGS sequence"/>
</dbReference>
<evidence type="ECO:0000313" key="3">
    <source>
        <dbReference type="Proteomes" id="UP000683360"/>
    </source>
</evidence>
<organism evidence="2 3">
    <name type="scientific">Mytilus edulis</name>
    <name type="common">Blue mussel</name>
    <dbReference type="NCBI Taxonomy" id="6550"/>
    <lineage>
        <taxon>Eukaryota</taxon>
        <taxon>Metazoa</taxon>
        <taxon>Spiralia</taxon>
        <taxon>Lophotrochozoa</taxon>
        <taxon>Mollusca</taxon>
        <taxon>Bivalvia</taxon>
        <taxon>Autobranchia</taxon>
        <taxon>Pteriomorphia</taxon>
        <taxon>Mytilida</taxon>
        <taxon>Mytiloidea</taxon>
        <taxon>Mytilidae</taxon>
        <taxon>Mytilinae</taxon>
        <taxon>Mytilus</taxon>
    </lineage>
</organism>
<keyword evidence="1" id="KW-0472">Membrane</keyword>
<keyword evidence="1" id="KW-0812">Transmembrane</keyword>
<dbReference type="EMBL" id="CAJPWZ010000159">
    <property type="protein sequence ID" value="CAG2187213.1"/>
    <property type="molecule type" value="Genomic_DNA"/>
</dbReference>
<protein>
    <submittedName>
        <fullName evidence="2">TRPM3</fullName>
    </submittedName>
</protein>
<dbReference type="OrthoDB" id="310870at2759"/>
<dbReference type="PANTHER" id="PTHR13800:SF12">
    <property type="entry name" value="TRANSIENT RECEPTOR POTENTIAL CATION CHANNEL SUBFAMILY M MEMBER-LIKE 2"/>
    <property type="match status" value="1"/>
</dbReference>
<gene>
    <name evidence="2" type="ORF">MEDL_2685</name>
</gene>
<evidence type="ECO:0000313" key="2">
    <source>
        <dbReference type="EMBL" id="CAG2187213.1"/>
    </source>
</evidence>
<keyword evidence="1" id="KW-1133">Transmembrane helix</keyword>
<keyword evidence="3" id="KW-1185">Reference proteome</keyword>
<accession>A0A8S3PW51</accession>
<sequence length="196" mass="22404">MFPNSQPGFKLFKEIIYMPYWQLYGELFLDNLEGKEPSSCTNDETLYRNGTIARCPEINQMNSVLLAVYMVVTHIVLVNILIAMFSNELYNRKTQLDILERESVYRHLHASGSLKTYHAKDTEDAKKGGSKVMSLREQRSVLYTFLAILKSLSTAADVCEMAKYLIAVLAKEERHTEFDFHHSSALIEISSHGSDK</sequence>
<comment type="caution">
    <text evidence="2">The sequence shown here is derived from an EMBL/GenBank/DDBJ whole genome shotgun (WGS) entry which is preliminary data.</text>
</comment>
<name>A0A8S3PW51_MYTED</name>